<proteinExistence type="predicted"/>
<dbReference type="AlphaFoldDB" id="A0A150F981"/>
<dbReference type="GO" id="GO:0006950">
    <property type="term" value="P:response to stress"/>
    <property type="evidence" value="ECO:0007669"/>
    <property type="project" value="TreeGrafter"/>
</dbReference>
<dbReference type="InterPro" id="IPR036388">
    <property type="entry name" value="WH-like_DNA-bd_sf"/>
</dbReference>
<gene>
    <name evidence="3" type="ORF">AXI58_15755</name>
</gene>
<dbReference type="GO" id="GO:0003677">
    <property type="term" value="F:DNA binding"/>
    <property type="evidence" value="ECO:0007669"/>
    <property type="project" value="UniProtKB-KW"/>
</dbReference>
<protein>
    <submittedName>
        <fullName evidence="3">MarR family transcriptional regulator</fullName>
    </submittedName>
</protein>
<sequence>MIESERALLSFEQLFDTSRSIYKKQKMILETVLEPFDITVLQYLLMYKIHKSGSTALSRLALSLDLKPASVTRMTDILYKRRLMVRSDYHDDRRVVMIQLTEEGEELLQKAAVQYAEKAAGLYRQLNPAELQYLRKLAESLTKLANGCAVKNGK</sequence>
<dbReference type="RefSeq" id="WP_061521726.1">
    <property type="nucleotide sequence ID" value="NZ_JAJJBV010000022.1"/>
</dbReference>
<dbReference type="Gene3D" id="1.10.10.10">
    <property type="entry name" value="Winged helix-like DNA-binding domain superfamily/Winged helix DNA-binding domain"/>
    <property type="match status" value="1"/>
</dbReference>
<evidence type="ECO:0000256" key="1">
    <source>
        <dbReference type="ARBA" id="ARBA00023125"/>
    </source>
</evidence>
<dbReference type="InterPro" id="IPR039422">
    <property type="entry name" value="MarR/SlyA-like"/>
</dbReference>
<dbReference type="InterPro" id="IPR036390">
    <property type="entry name" value="WH_DNA-bd_sf"/>
</dbReference>
<accession>A0A150F981</accession>
<dbReference type="EMBL" id="LSBA01000015">
    <property type="protein sequence ID" value="KXZ20030.1"/>
    <property type="molecule type" value="Genomic_DNA"/>
</dbReference>
<dbReference type="SMART" id="SM00347">
    <property type="entry name" value="HTH_MARR"/>
    <property type="match status" value="1"/>
</dbReference>
<keyword evidence="4" id="KW-1185">Reference proteome</keyword>
<evidence type="ECO:0000313" key="4">
    <source>
        <dbReference type="Proteomes" id="UP000075430"/>
    </source>
</evidence>
<dbReference type="GO" id="GO:0003700">
    <property type="term" value="F:DNA-binding transcription factor activity"/>
    <property type="evidence" value="ECO:0007669"/>
    <property type="project" value="InterPro"/>
</dbReference>
<comment type="caution">
    <text evidence="3">The sequence shown here is derived from an EMBL/GenBank/DDBJ whole genome shotgun (WGS) entry which is preliminary data.</text>
</comment>
<reference evidence="4" key="1">
    <citation type="submission" date="2016-02" db="EMBL/GenBank/DDBJ databases">
        <authorList>
            <person name="Dunlap C."/>
        </authorList>
    </citation>
    <scope>NUCLEOTIDE SEQUENCE [LARGE SCALE GENOMIC DNA]</scope>
    <source>
        <strain evidence="4">NRRL B-41092</strain>
    </source>
</reference>
<feature type="domain" description="HTH marR-type" evidence="2">
    <location>
        <begin position="1"/>
        <end position="143"/>
    </location>
</feature>
<name>A0A150F981_9BACI</name>
<keyword evidence="1" id="KW-0238">DNA-binding</keyword>
<dbReference type="PANTHER" id="PTHR33164:SF99">
    <property type="entry name" value="MARR FAMILY REGULATORY PROTEIN"/>
    <property type="match status" value="1"/>
</dbReference>
<dbReference type="PROSITE" id="PS50995">
    <property type="entry name" value="HTH_MARR_2"/>
    <property type="match status" value="1"/>
</dbReference>
<evidence type="ECO:0000313" key="3">
    <source>
        <dbReference type="EMBL" id="KXZ20030.1"/>
    </source>
</evidence>
<organism evidence="3 4">
    <name type="scientific">Bacillus nakamurai</name>
    <dbReference type="NCBI Taxonomy" id="1793963"/>
    <lineage>
        <taxon>Bacteria</taxon>
        <taxon>Bacillati</taxon>
        <taxon>Bacillota</taxon>
        <taxon>Bacilli</taxon>
        <taxon>Bacillales</taxon>
        <taxon>Bacillaceae</taxon>
        <taxon>Bacillus</taxon>
    </lineage>
</organism>
<evidence type="ECO:0000259" key="2">
    <source>
        <dbReference type="PROSITE" id="PS50995"/>
    </source>
</evidence>
<dbReference type="Proteomes" id="UP000075430">
    <property type="component" value="Unassembled WGS sequence"/>
</dbReference>
<dbReference type="PANTHER" id="PTHR33164">
    <property type="entry name" value="TRANSCRIPTIONAL REGULATOR, MARR FAMILY"/>
    <property type="match status" value="1"/>
</dbReference>
<dbReference type="STRING" id="1793963.AXI58_15755"/>
<dbReference type="Pfam" id="PF01047">
    <property type="entry name" value="MarR"/>
    <property type="match status" value="1"/>
</dbReference>
<dbReference type="SUPFAM" id="SSF46785">
    <property type="entry name" value="Winged helix' DNA-binding domain"/>
    <property type="match status" value="1"/>
</dbReference>
<dbReference type="OrthoDB" id="2608936at2"/>
<dbReference type="InterPro" id="IPR000835">
    <property type="entry name" value="HTH_MarR-typ"/>
</dbReference>
<dbReference type="PRINTS" id="PR00598">
    <property type="entry name" value="HTHMARR"/>
</dbReference>